<comment type="subcellular location">
    <subcellularLocation>
        <location evidence="1">Cell membrane</location>
        <topology evidence="1">Multi-pass membrane protein</topology>
    </subcellularLocation>
</comment>
<evidence type="ECO:0000256" key="1">
    <source>
        <dbReference type="ARBA" id="ARBA00004651"/>
    </source>
</evidence>
<evidence type="ECO:0000256" key="7">
    <source>
        <dbReference type="ARBA" id="ARBA00022989"/>
    </source>
</evidence>
<evidence type="ECO:0000313" key="12">
    <source>
        <dbReference type="EMBL" id="MCP9274278.1"/>
    </source>
</evidence>
<evidence type="ECO:0000256" key="8">
    <source>
        <dbReference type="ARBA" id="ARBA00023136"/>
    </source>
</evidence>
<dbReference type="InterPro" id="IPR003856">
    <property type="entry name" value="LPS_length_determ_N"/>
</dbReference>
<comment type="caution">
    <text evidence="12">The sequence shown here is derived from an EMBL/GenBank/DDBJ whole genome shotgun (WGS) entry which is preliminary data.</text>
</comment>
<name>A0ABT1M545_9MYCO</name>
<organism evidence="12 13">
    <name type="scientific">Mycolicibacterium arenosum</name>
    <dbReference type="NCBI Taxonomy" id="2952157"/>
    <lineage>
        <taxon>Bacteria</taxon>
        <taxon>Bacillati</taxon>
        <taxon>Actinomycetota</taxon>
        <taxon>Actinomycetes</taxon>
        <taxon>Mycobacteriales</taxon>
        <taxon>Mycobacteriaceae</taxon>
        <taxon>Mycolicibacterium</taxon>
    </lineage>
</organism>
<evidence type="ECO:0000256" key="2">
    <source>
        <dbReference type="ARBA" id="ARBA00006683"/>
    </source>
</evidence>
<evidence type="ECO:0000256" key="5">
    <source>
        <dbReference type="ARBA" id="ARBA00022741"/>
    </source>
</evidence>
<accession>A0ABT1M545</accession>
<keyword evidence="7 10" id="KW-1133">Transmembrane helix</keyword>
<evidence type="ECO:0000256" key="3">
    <source>
        <dbReference type="ARBA" id="ARBA00022475"/>
    </source>
</evidence>
<dbReference type="PANTHER" id="PTHR32309:SF31">
    <property type="entry name" value="CAPSULAR EXOPOLYSACCHARIDE FAMILY"/>
    <property type="match status" value="1"/>
</dbReference>
<evidence type="ECO:0000256" key="6">
    <source>
        <dbReference type="ARBA" id="ARBA00022840"/>
    </source>
</evidence>
<comment type="similarity">
    <text evidence="2">Belongs to the CpsC/CapA family.</text>
</comment>
<evidence type="ECO:0000256" key="10">
    <source>
        <dbReference type="SAM" id="Phobius"/>
    </source>
</evidence>
<proteinExistence type="inferred from homology"/>
<feature type="region of interest" description="Disordered" evidence="9">
    <location>
        <begin position="1"/>
        <end position="26"/>
    </location>
</feature>
<evidence type="ECO:0000259" key="11">
    <source>
        <dbReference type="Pfam" id="PF02706"/>
    </source>
</evidence>
<gene>
    <name evidence="12" type="ORF">NM203_18980</name>
</gene>
<feature type="domain" description="Polysaccharide chain length determinant N-terminal" evidence="11">
    <location>
        <begin position="33"/>
        <end position="118"/>
    </location>
</feature>
<reference evidence="12 13" key="1">
    <citation type="submission" date="2022-06" db="EMBL/GenBank/DDBJ databases">
        <title>Mycolicibacterium sp. CAU 1645 isolated from seawater.</title>
        <authorList>
            <person name="Kim W."/>
        </authorList>
    </citation>
    <scope>NUCLEOTIDE SEQUENCE [LARGE SCALE GENOMIC DNA]</scope>
    <source>
        <strain evidence="12 13">CAU 1645</strain>
    </source>
</reference>
<dbReference type="Proteomes" id="UP001651690">
    <property type="component" value="Unassembled WGS sequence"/>
</dbReference>
<sequence>MTMHAKEESRDRQLVPPSPTSLGDDGTSQAGLVDFARLVARRWPVIIAAMLLGLLGAGAVSAATPPEYRSSTRVLVGTCAEGSIEQAYQCGMFTKDRALSYAALVTSDVLAQRVVDDLQLGQPAGEVASKITATAEPETALIEITVTDRSPDEARRMADSAARQFVQMVAEVELRNTGQTNNPFTNLTVVEAAKEASKTGSSTPVNLLFGAFAGLVIGVLGAIVRDRLDSTVHTPDDVEGAGVPVLCEPPNRATTAWVDGDDRVEAFRRLRMSVGGPGSVLTVVGVDSQEAAFSAAVDLSRAAGEAGSRLLLVNADMRTGQTFGTVPSSHHGLADLLREPETTISIAERLPTWNSPAIHILGAGVVPAGTTATALLASGHLPKVLESLRGEFDLVVVYAAPVLKAADAAIVSAASDGALLVVEAGGTAKDDVEKSLSTLRGTGAHVLGAILTTRRRAARIKTGAGK</sequence>
<protein>
    <submittedName>
        <fullName evidence="12">Wzz/FepE/Etk N-terminal domain-containing protein</fullName>
    </submittedName>
</protein>
<dbReference type="InterPro" id="IPR005702">
    <property type="entry name" value="Wzc-like_C"/>
</dbReference>
<dbReference type="CDD" id="cd05387">
    <property type="entry name" value="BY-kinase"/>
    <property type="match status" value="1"/>
</dbReference>
<dbReference type="SUPFAM" id="SSF52540">
    <property type="entry name" value="P-loop containing nucleoside triphosphate hydrolases"/>
    <property type="match status" value="1"/>
</dbReference>
<evidence type="ECO:0000313" key="13">
    <source>
        <dbReference type="Proteomes" id="UP001651690"/>
    </source>
</evidence>
<evidence type="ECO:0000256" key="4">
    <source>
        <dbReference type="ARBA" id="ARBA00022692"/>
    </source>
</evidence>
<feature type="compositionally biased region" description="Basic and acidic residues" evidence="9">
    <location>
        <begin position="1"/>
        <end position="13"/>
    </location>
</feature>
<keyword evidence="4 10" id="KW-0812">Transmembrane</keyword>
<dbReference type="InterPro" id="IPR027417">
    <property type="entry name" value="P-loop_NTPase"/>
</dbReference>
<keyword evidence="3" id="KW-1003">Cell membrane</keyword>
<keyword evidence="8 10" id="KW-0472">Membrane</keyword>
<dbReference type="InterPro" id="IPR050445">
    <property type="entry name" value="Bact_polysacc_biosynth/exp"/>
</dbReference>
<dbReference type="EMBL" id="JANDBD010000007">
    <property type="protein sequence ID" value="MCP9274278.1"/>
    <property type="molecule type" value="Genomic_DNA"/>
</dbReference>
<keyword evidence="6" id="KW-0067">ATP-binding</keyword>
<dbReference type="Pfam" id="PF02706">
    <property type="entry name" value="Wzz"/>
    <property type="match status" value="1"/>
</dbReference>
<dbReference type="Gene3D" id="3.40.50.300">
    <property type="entry name" value="P-loop containing nucleotide triphosphate hydrolases"/>
    <property type="match status" value="1"/>
</dbReference>
<dbReference type="PANTHER" id="PTHR32309">
    <property type="entry name" value="TYROSINE-PROTEIN KINASE"/>
    <property type="match status" value="1"/>
</dbReference>
<dbReference type="RefSeq" id="WP_255061679.1">
    <property type="nucleotide sequence ID" value="NZ_JANDBD010000007.1"/>
</dbReference>
<feature type="transmembrane region" description="Helical" evidence="10">
    <location>
        <begin position="43"/>
        <end position="63"/>
    </location>
</feature>
<keyword evidence="13" id="KW-1185">Reference proteome</keyword>
<evidence type="ECO:0000256" key="9">
    <source>
        <dbReference type="SAM" id="MobiDB-lite"/>
    </source>
</evidence>
<keyword evidence="5" id="KW-0547">Nucleotide-binding</keyword>